<dbReference type="AlphaFoldDB" id="A0A4V3BMP7"/>
<evidence type="ECO:0000313" key="2">
    <source>
        <dbReference type="Proteomes" id="UP000295530"/>
    </source>
</evidence>
<comment type="caution">
    <text evidence="1">The sequence shown here is derived from an EMBL/GenBank/DDBJ whole genome shotgun (WGS) entry which is preliminary data.</text>
</comment>
<protein>
    <submittedName>
        <fullName evidence="1">Uncharacterized protein</fullName>
    </submittedName>
</protein>
<accession>A0A4V3BMP7</accession>
<evidence type="ECO:0000313" key="1">
    <source>
        <dbReference type="EMBL" id="TDN51492.1"/>
    </source>
</evidence>
<keyword evidence="2" id="KW-1185">Reference proteome</keyword>
<dbReference type="EMBL" id="SNVX01000018">
    <property type="protein sequence ID" value="TDN51492.1"/>
    <property type="molecule type" value="Genomic_DNA"/>
</dbReference>
<proteinExistence type="predicted"/>
<organism evidence="1 2">
    <name type="scientific">Scandinavium goeteborgense</name>
    <dbReference type="NCBI Taxonomy" id="1851514"/>
    <lineage>
        <taxon>Bacteria</taxon>
        <taxon>Pseudomonadati</taxon>
        <taxon>Pseudomonadota</taxon>
        <taxon>Gammaproteobacteria</taxon>
        <taxon>Enterobacterales</taxon>
        <taxon>Enterobacteriaceae</taxon>
        <taxon>Scandinavium</taxon>
    </lineage>
</organism>
<gene>
    <name evidence="1" type="ORF">EC847_11821</name>
</gene>
<dbReference type="Proteomes" id="UP000295530">
    <property type="component" value="Unassembled WGS sequence"/>
</dbReference>
<sequence>MFTGDIDDNIFTLVKTFYACGFRTFASLEKLVREDAESVSPDLLWGWSLTATFNSSGVLGFVLRATKPHCALCRYSRKTLNADISTLSEMLQLHVAGLRES</sequence>
<name>A0A4V3BMP7_SCAGO</name>
<reference evidence="1 2" key="1">
    <citation type="submission" date="2019-03" db="EMBL/GenBank/DDBJ databases">
        <title>Genomic analyses of the natural microbiome of Caenorhabditis elegans.</title>
        <authorList>
            <person name="Samuel B."/>
        </authorList>
    </citation>
    <scope>NUCLEOTIDE SEQUENCE [LARGE SCALE GENOMIC DNA]</scope>
    <source>
        <strain evidence="1 2">BIGb0156</strain>
    </source>
</reference>